<name>A0A381IJX3_AMIAI</name>
<keyword evidence="1 5" id="KW-0489">Methyltransferase</keyword>
<evidence type="ECO:0000256" key="3">
    <source>
        <dbReference type="ARBA" id="ARBA00022691"/>
    </source>
</evidence>
<dbReference type="RefSeq" id="WP_115733996.1">
    <property type="nucleotide sequence ID" value="NZ_BAAAVY010000001.1"/>
</dbReference>
<evidence type="ECO:0000313" key="6">
    <source>
        <dbReference type="Proteomes" id="UP000254701"/>
    </source>
</evidence>
<dbReference type="InterPro" id="IPR001077">
    <property type="entry name" value="COMT_C"/>
</dbReference>
<accession>A0A381IJX3</accession>
<dbReference type="GO" id="GO:0032259">
    <property type="term" value="P:methylation"/>
    <property type="evidence" value="ECO:0007669"/>
    <property type="project" value="UniProtKB-KW"/>
</dbReference>
<dbReference type="Pfam" id="PF00891">
    <property type="entry name" value="Methyltransf_2"/>
    <property type="match status" value="1"/>
</dbReference>
<dbReference type="InterPro" id="IPR029063">
    <property type="entry name" value="SAM-dependent_MTases_sf"/>
</dbReference>
<feature type="domain" description="O-methyltransferase C-terminal" evidence="4">
    <location>
        <begin position="157"/>
        <end position="278"/>
    </location>
</feature>
<dbReference type="EC" id="2.1.1.-" evidence="5"/>
<dbReference type="OrthoDB" id="582216at2"/>
<dbReference type="EMBL" id="UFSM01000002">
    <property type="protein sequence ID" value="SUY28040.1"/>
    <property type="molecule type" value="Genomic_DNA"/>
</dbReference>
<dbReference type="PANTHER" id="PTHR43712:SF2">
    <property type="entry name" value="O-METHYLTRANSFERASE CICE"/>
    <property type="match status" value="1"/>
</dbReference>
<dbReference type="CDD" id="cd02440">
    <property type="entry name" value="AdoMet_MTases"/>
    <property type="match status" value="1"/>
</dbReference>
<keyword evidence="2 5" id="KW-0808">Transferase</keyword>
<evidence type="ECO:0000256" key="2">
    <source>
        <dbReference type="ARBA" id="ARBA00022679"/>
    </source>
</evidence>
<dbReference type="PROSITE" id="PS51683">
    <property type="entry name" value="SAM_OMT_II"/>
    <property type="match status" value="1"/>
</dbReference>
<evidence type="ECO:0000256" key="1">
    <source>
        <dbReference type="ARBA" id="ARBA00022603"/>
    </source>
</evidence>
<sequence>MPSNVFEIVDRYLATELSARALALAFARGWIDRLASGDRLDVRTLSALACMPQGSARAVLDLLSASGVVEDSGGYGLVREFGQALEARDLLEAKLWFANLVAPDVHEHFEALLTDVPRFMANAKVFELFRYDRCLAVTAENLELTRRWVSYTTTLTKYEAPEALVRLNLAESRSLLDVGGNSGEFARQACARQPRLMATVYDLPVVCELGRQHVGKFAEGGRVHFMEGDLRGQSTLPRGHDVISFKSVLHDWPEDYARAFLGKAVEALEPAGQLAIFERGTIRLDEAPLTYAMVPNLVFLPFFRDPGLYLDTLAGLGMTDIAVEWMELDMPFFLVTARKPAQ</sequence>
<evidence type="ECO:0000259" key="4">
    <source>
        <dbReference type="Pfam" id="PF00891"/>
    </source>
</evidence>
<dbReference type="Proteomes" id="UP000254701">
    <property type="component" value="Unassembled WGS sequence"/>
</dbReference>
<dbReference type="AlphaFoldDB" id="A0A381IJX3"/>
<proteinExistence type="predicted"/>
<protein>
    <submittedName>
        <fullName evidence="5">Carminomycin 4-O-methyltransferase</fullName>
        <ecNumber evidence="5">2.1.1.-</ecNumber>
    </submittedName>
</protein>
<reference evidence="5 6" key="1">
    <citation type="submission" date="2018-06" db="EMBL/GenBank/DDBJ databases">
        <authorList>
            <consortium name="Pathogen Informatics"/>
            <person name="Doyle S."/>
        </authorList>
    </citation>
    <scope>NUCLEOTIDE SEQUENCE [LARGE SCALE GENOMIC DNA]</scope>
    <source>
        <strain evidence="5 6">NCTC10684</strain>
    </source>
</reference>
<keyword evidence="3" id="KW-0949">S-adenosyl-L-methionine</keyword>
<dbReference type="Gene3D" id="3.40.50.150">
    <property type="entry name" value="Vaccinia Virus protein VP39"/>
    <property type="match status" value="1"/>
</dbReference>
<dbReference type="SUPFAM" id="SSF53335">
    <property type="entry name" value="S-adenosyl-L-methionine-dependent methyltransferases"/>
    <property type="match status" value="1"/>
</dbReference>
<dbReference type="PANTHER" id="PTHR43712">
    <property type="entry name" value="PUTATIVE (AFU_ORTHOLOGUE AFUA_4G14580)-RELATED"/>
    <property type="match status" value="1"/>
</dbReference>
<dbReference type="GO" id="GO:0008171">
    <property type="term" value="F:O-methyltransferase activity"/>
    <property type="evidence" value="ECO:0007669"/>
    <property type="project" value="InterPro"/>
</dbReference>
<gene>
    <name evidence="5" type="primary">dnrK_2</name>
    <name evidence="5" type="ORF">NCTC10684_04953</name>
</gene>
<organism evidence="5 6">
    <name type="scientific">Aminobacter aminovorans</name>
    <name type="common">Chelatobacter heintzii</name>
    <dbReference type="NCBI Taxonomy" id="83263"/>
    <lineage>
        <taxon>Bacteria</taxon>
        <taxon>Pseudomonadati</taxon>
        <taxon>Pseudomonadota</taxon>
        <taxon>Alphaproteobacteria</taxon>
        <taxon>Hyphomicrobiales</taxon>
        <taxon>Phyllobacteriaceae</taxon>
        <taxon>Aminobacter</taxon>
    </lineage>
</organism>
<dbReference type="InterPro" id="IPR016461">
    <property type="entry name" value="COMT-like"/>
</dbReference>
<evidence type="ECO:0000313" key="5">
    <source>
        <dbReference type="EMBL" id="SUY28040.1"/>
    </source>
</evidence>